<dbReference type="AlphaFoldDB" id="A0A4R3Y4Q3"/>
<evidence type="ECO:0008006" key="3">
    <source>
        <dbReference type="Google" id="ProtNLM"/>
    </source>
</evidence>
<name>A0A4R3Y4Q3_9PAST</name>
<proteinExistence type="predicted"/>
<dbReference type="RefSeq" id="WP_232517242.1">
    <property type="nucleotide sequence ID" value="NZ_LEKL01000030.1"/>
</dbReference>
<gene>
    <name evidence="1" type="ORF">EDC16_10699</name>
</gene>
<dbReference type="Proteomes" id="UP000294619">
    <property type="component" value="Unassembled WGS sequence"/>
</dbReference>
<evidence type="ECO:0000313" key="1">
    <source>
        <dbReference type="EMBL" id="TCV86542.1"/>
    </source>
</evidence>
<accession>A0A4R3Y4Q3</accession>
<protein>
    <recommendedName>
        <fullName evidence="3">DUF3299 domain-containing protein</fullName>
    </recommendedName>
</protein>
<organism evidence="1 2">
    <name type="scientific">Testudinibacter aquarius</name>
    <dbReference type="NCBI Taxonomy" id="1524974"/>
    <lineage>
        <taxon>Bacteria</taxon>
        <taxon>Pseudomonadati</taxon>
        <taxon>Pseudomonadota</taxon>
        <taxon>Gammaproteobacteria</taxon>
        <taxon>Pasteurellales</taxon>
        <taxon>Pasteurellaceae</taxon>
        <taxon>Testudinibacter</taxon>
    </lineage>
</organism>
<sequence length="162" mass="17761">MVNNILQSNQAGVTPLFSLHRLQQGLAGACLVLLTLPALAASSLTFDELYGKISVLGMEFSEKVKVLSQQTVEMNGFMAPPLKADAQFFVLTKAPMALCPFCSSDADWPADIVVVYLDKKQPFVQNNAMIKVTGKLEYGSWTDPQTGFVSLLRITDARFKKL</sequence>
<evidence type="ECO:0000313" key="2">
    <source>
        <dbReference type="Proteomes" id="UP000294619"/>
    </source>
</evidence>
<dbReference type="EMBL" id="SMCP01000006">
    <property type="protein sequence ID" value="TCV86542.1"/>
    <property type="molecule type" value="Genomic_DNA"/>
</dbReference>
<comment type="caution">
    <text evidence="1">The sequence shown here is derived from an EMBL/GenBank/DDBJ whole genome shotgun (WGS) entry which is preliminary data.</text>
</comment>
<reference evidence="1 2" key="1">
    <citation type="submission" date="2019-03" db="EMBL/GenBank/DDBJ databases">
        <title>Genomic Encyclopedia of Type Strains, Phase IV (KMG-IV): sequencing the most valuable type-strain genomes for metagenomic binning, comparative biology and taxonomic classification.</title>
        <authorList>
            <person name="Goeker M."/>
        </authorList>
    </citation>
    <scope>NUCLEOTIDE SEQUENCE [LARGE SCALE GENOMIC DNA]</scope>
    <source>
        <strain evidence="1 2">DSM 28140</strain>
    </source>
</reference>